<sequence>MKVNIAAIAVVAATGVCVSTVSATPVSWLGNSKTNNAIEEQVPVEELHPYCAAFQNVTNKGLSAKYRAVERKIIISAHESDLRKGRKNLPIFTKKDKLFTENELNAFKKLQSAFYNAYKGKTNDGLAATPSIDPGMESYALFITANGIRPSLVQTHSEVPYNNAYDKSSNNKSPTRYLILDLQDPVDQEAKIWLQDCYGSTLGSPPNAANIPVDVSVDNGTMPRLGGNPNRSDAAPSALALATQGNPGGFNFPTGQDLSSTNDLSNSYTAPSPPRAQQYDAHLSSPNQLLNSASGASSNPYAYPERSTVQGEQYNTPPLDIGQTYEYSENRRTAAV</sequence>
<evidence type="ECO:0000313" key="3">
    <source>
        <dbReference type="EMBL" id="RKP38068.1"/>
    </source>
</evidence>
<evidence type="ECO:0000313" key="4">
    <source>
        <dbReference type="Proteomes" id="UP000268162"/>
    </source>
</evidence>
<evidence type="ECO:0000256" key="1">
    <source>
        <dbReference type="SAM" id="MobiDB-lite"/>
    </source>
</evidence>
<feature type="compositionally biased region" description="Polar residues" evidence="1">
    <location>
        <begin position="284"/>
        <end position="300"/>
    </location>
</feature>
<feature type="chain" id="PRO_5020377006" evidence="2">
    <location>
        <begin position="24"/>
        <end position="336"/>
    </location>
</feature>
<dbReference type="Proteomes" id="UP000268162">
    <property type="component" value="Unassembled WGS sequence"/>
</dbReference>
<feature type="compositionally biased region" description="Polar residues" evidence="1">
    <location>
        <begin position="307"/>
        <end position="316"/>
    </location>
</feature>
<dbReference type="EMBL" id="ML002409">
    <property type="protein sequence ID" value="RKP38068.1"/>
    <property type="molecule type" value="Genomic_DNA"/>
</dbReference>
<feature type="region of interest" description="Disordered" evidence="1">
    <location>
        <begin position="213"/>
        <end position="336"/>
    </location>
</feature>
<organism evidence="3 4">
    <name type="scientific">Dimargaris cristalligena</name>
    <dbReference type="NCBI Taxonomy" id="215637"/>
    <lineage>
        <taxon>Eukaryota</taxon>
        <taxon>Fungi</taxon>
        <taxon>Fungi incertae sedis</taxon>
        <taxon>Zoopagomycota</taxon>
        <taxon>Kickxellomycotina</taxon>
        <taxon>Dimargaritomycetes</taxon>
        <taxon>Dimargaritales</taxon>
        <taxon>Dimargaritaceae</taxon>
        <taxon>Dimargaris</taxon>
    </lineage>
</organism>
<reference evidence="4" key="1">
    <citation type="journal article" date="2018" name="Nat. Microbiol.">
        <title>Leveraging single-cell genomics to expand the fungal tree of life.</title>
        <authorList>
            <person name="Ahrendt S.R."/>
            <person name="Quandt C.A."/>
            <person name="Ciobanu D."/>
            <person name="Clum A."/>
            <person name="Salamov A."/>
            <person name="Andreopoulos B."/>
            <person name="Cheng J.F."/>
            <person name="Woyke T."/>
            <person name="Pelin A."/>
            <person name="Henrissat B."/>
            <person name="Reynolds N.K."/>
            <person name="Benny G.L."/>
            <person name="Smith M.E."/>
            <person name="James T.Y."/>
            <person name="Grigoriev I.V."/>
        </authorList>
    </citation>
    <scope>NUCLEOTIDE SEQUENCE [LARGE SCALE GENOMIC DNA]</scope>
    <source>
        <strain evidence="4">RSA 468</strain>
    </source>
</reference>
<name>A0A4P9ZXG6_9FUNG</name>
<protein>
    <submittedName>
        <fullName evidence="3">Uncharacterized protein</fullName>
    </submittedName>
</protein>
<feature type="signal peptide" evidence="2">
    <location>
        <begin position="1"/>
        <end position="23"/>
    </location>
</feature>
<evidence type="ECO:0000256" key="2">
    <source>
        <dbReference type="SAM" id="SignalP"/>
    </source>
</evidence>
<proteinExistence type="predicted"/>
<gene>
    <name evidence="3" type="ORF">BJ085DRAFT_36073</name>
</gene>
<keyword evidence="4" id="KW-1185">Reference proteome</keyword>
<keyword evidence="2" id="KW-0732">Signal</keyword>
<accession>A0A4P9ZXG6</accession>
<feature type="compositionally biased region" description="Polar residues" evidence="1">
    <location>
        <begin position="253"/>
        <end position="270"/>
    </location>
</feature>
<dbReference type="AlphaFoldDB" id="A0A4P9ZXG6"/>